<evidence type="ECO:0000313" key="2">
    <source>
        <dbReference type="EMBL" id="MTH78537.1"/>
    </source>
</evidence>
<proteinExistence type="inferred from homology"/>
<gene>
    <name evidence="2" type="ORF">GL286_12425</name>
</gene>
<evidence type="ECO:0000313" key="3">
    <source>
        <dbReference type="Proteomes" id="UP000478183"/>
    </source>
</evidence>
<dbReference type="GO" id="GO:0047661">
    <property type="term" value="F:amino-acid racemase activity"/>
    <property type="evidence" value="ECO:0007669"/>
    <property type="project" value="InterPro"/>
</dbReference>
<dbReference type="RefSeq" id="WP_155095879.1">
    <property type="nucleotide sequence ID" value="NZ_WMIE01000006.1"/>
</dbReference>
<dbReference type="AlphaFoldDB" id="A0A6L6JD02"/>
<dbReference type="InterPro" id="IPR053714">
    <property type="entry name" value="Iso_Racemase_Enz_sf"/>
</dbReference>
<evidence type="ECO:0000256" key="1">
    <source>
        <dbReference type="ARBA" id="ARBA00038414"/>
    </source>
</evidence>
<dbReference type="OrthoDB" id="978447at2"/>
<comment type="caution">
    <text evidence="2">The sequence shown here is derived from an EMBL/GenBank/DDBJ whole genome shotgun (WGS) entry which is preliminary data.</text>
</comment>
<accession>A0A6L6JD02</accession>
<dbReference type="Proteomes" id="UP000478183">
    <property type="component" value="Unassembled WGS sequence"/>
</dbReference>
<protein>
    <submittedName>
        <fullName evidence="2">Arylsulfatase</fullName>
    </submittedName>
</protein>
<dbReference type="Gene3D" id="3.40.50.12500">
    <property type="match status" value="1"/>
</dbReference>
<dbReference type="Pfam" id="PF01177">
    <property type="entry name" value="Asp_Glu_race"/>
    <property type="match status" value="1"/>
</dbReference>
<reference evidence="2 3" key="1">
    <citation type="submission" date="2019-11" db="EMBL/GenBank/DDBJ databases">
        <authorList>
            <person name="Dong K."/>
        </authorList>
    </citation>
    <scope>NUCLEOTIDE SEQUENCE [LARGE SCALE GENOMIC DNA]</scope>
    <source>
        <strain evidence="2 3">NBRC 111993</strain>
    </source>
</reference>
<name>A0A6L6JD02_9RHOB</name>
<dbReference type="InterPro" id="IPR015942">
    <property type="entry name" value="Asp/Glu/hydantoin_racemase"/>
</dbReference>
<sequence length="221" mass="23130">MNRPRIVLLHATPVAMEPVAQAMARLWPEAEAINLLDDSLGIDRERDGEGPLSPQIFARFDALGRYGLGLGARGILATCSAFGPALAQLDRSLPVPVVKPNEPMFRAAIGMGTRIAMLATFAPAIASMEQEFHELAASVGSDARLTTVLVSGAIEALRAGDAVTHNRLLVGAVAELRGFDAIMLAHFSTSRALADIQAAISAPVLSAPESAVAEMLARVAG</sequence>
<comment type="similarity">
    <text evidence="1">Belongs to the HyuE racemase family.</text>
</comment>
<keyword evidence="3" id="KW-1185">Reference proteome</keyword>
<dbReference type="EMBL" id="WMIE01000006">
    <property type="protein sequence ID" value="MTH78537.1"/>
    <property type="molecule type" value="Genomic_DNA"/>
</dbReference>
<organism evidence="2 3">
    <name type="scientific">Paracoccus aestuariivivens</name>
    <dbReference type="NCBI Taxonomy" id="1820333"/>
    <lineage>
        <taxon>Bacteria</taxon>
        <taxon>Pseudomonadati</taxon>
        <taxon>Pseudomonadota</taxon>
        <taxon>Alphaproteobacteria</taxon>
        <taxon>Rhodobacterales</taxon>
        <taxon>Paracoccaceae</taxon>
        <taxon>Paracoccus</taxon>
    </lineage>
</organism>